<dbReference type="PROSITE" id="PS51747">
    <property type="entry name" value="CYT_DCMP_DEAMINASES_2"/>
    <property type="match status" value="1"/>
</dbReference>
<sequence>MNRISWDEYFMAQSELLALRSTCTRLAVGATIVRDKRIIAGGYNGSITGGVHCIDEGCYVIDNHCVRTIHAEMNALLQCAKFGVATEGADIYVTHFPCLQCCKAIIQAGIKTVYYANDYKNHPYAIELFTQAGISMVQVSNKEVVFDKQQAEKQLFVEKLVDKLKDKDIDDLELKELEEQAKALFTGKISEGVLK</sequence>
<evidence type="ECO:0000256" key="6">
    <source>
        <dbReference type="NCBIfam" id="TIGR02571"/>
    </source>
</evidence>
<dbReference type="GO" id="GO:0008270">
    <property type="term" value="F:zinc ion binding"/>
    <property type="evidence" value="ECO:0007669"/>
    <property type="project" value="InterPro"/>
</dbReference>
<dbReference type="PROSITE" id="PS00903">
    <property type="entry name" value="CYT_DCMP_DEAMINASES_1"/>
    <property type="match status" value="1"/>
</dbReference>
<evidence type="ECO:0000256" key="3">
    <source>
        <dbReference type="ARBA" id="ARBA00022723"/>
    </source>
</evidence>
<dbReference type="InterPro" id="IPR013404">
    <property type="entry name" value="Competence_ComEB"/>
</dbReference>
<gene>
    <name evidence="8" type="ORF">CWS01_06765</name>
</gene>
<keyword evidence="4" id="KW-0378">Hydrolase</keyword>
<keyword evidence="5" id="KW-0862">Zinc</keyword>
<evidence type="ECO:0000256" key="5">
    <source>
        <dbReference type="ARBA" id="ARBA00022833"/>
    </source>
</evidence>
<dbReference type="SUPFAM" id="SSF53927">
    <property type="entry name" value="Cytidine deaminase-like"/>
    <property type="match status" value="1"/>
</dbReference>
<evidence type="ECO:0000259" key="7">
    <source>
        <dbReference type="PROSITE" id="PS51747"/>
    </source>
</evidence>
<dbReference type="RefSeq" id="WP_101176437.1">
    <property type="nucleotide sequence ID" value="NZ_PISE01000013.1"/>
</dbReference>
<dbReference type="OrthoDB" id="9788517at2"/>
<dbReference type="PANTHER" id="PTHR11086:SF18">
    <property type="entry name" value="DEOXYCYTIDYLATE DEAMINASE"/>
    <property type="match status" value="1"/>
</dbReference>
<dbReference type="AlphaFoldDB" id="A0A2N0Z4T7"/>
<dbReference type="InterPro" id="IPR016193">
    <property type="entry name" value="Cytidine_deaminase-like"/>
</dbReference>
<dbReference type="Gene3D" id="3.40.140.10">
    <property type="entry name" value="Cytidine Deaminase, domain 2"/>
    <property type="match status" value="1"/>
</dbReference>
<dbReference type="InterPro" id="IPR035105">
    <property type="entry name" value="Deoxycytidylate_deaminase_dom"/>
</dbReference>
<organism evidence="8 9">
    <name type="scientific">Niallia nealsonii</name>
    <dbReference type="NCBI Taxonomy" id="115979"/>
    <lineage>
        <taxon>Bacteria</taxon>
        <taxon>Bacillati</taxon>
        <taxon>Bacillota</taxon>
        <taxon>Bacilli</taxon>
        <taxon>Bacillales</taxon>
        <taxon>Bacillaceae</taxon>
        <taxon>Niallia</taxon>
    </lineage>
</organism>
<dbReference type="CDD" id="cd01286">
    <property type="entry name" value="deoxycytidylate_deaminase"/>
    <property type="match status" value="1"/>
</dbReference>
<comment type="similarity">
    <text evidence="2">Belongs to the cytidine and deoxycytidylate deaminase family.</text>
</comment>
<dbReference type="InterPro" id="IPR002125">
    <property type="entry name" value="CMP_dCMP_dom"/>
</dbReference>
<comment type="cofactor">
    <cofactor evidence="1">
        <name>Zn(2+)</name>
        <dbReference type="ChEBI" id="CHEBI:29105"/>
    </cofactor>
</comment>
<dbReference type="InterPro" id="IPR015517">
    <property type="entry name" value="dCMP_deaminase-rel"/>
</dbReference>
<comment type="caution">
    <text evidence="8">The sequence shown here is derived from an EMBL/GenBank/DDBJ whole genome shotgun (WGS) entry which is preliminary data.</text>
</comment>
<evidence type="ECO:0000256" key="1">
    <source>
        <dbReference type="ARBA" id="ARBA00001947"/>
    </source>
</evidence>
<evidence type="ECO:0000313" key="8">
    <source>
        <dbReference type="EMBL" id="PKG24499.1"/>
    </source>
</evidence>
<feature type="domain" description="CMP/dCMP-type deaminase" evidence="7">
    <location>
        <begin position="5"/>
        <end position="132"/>
    </location>
</feature>
<dbReference type="PANTHER" id="PTHR11086">
    <property type="entry name" value="DEOXYCYTIDYLATE DEAMINASE-RELATED"/>
    <property type="match status" value="1"/>
</dbReference>
<keyword evidence="9" id="KW-1185">Reference proteome</keyword>
<dbReference type="Proteomes" id="UP000233375">
    <property type="component" value="Unassembled WGS sequence"/>
</dbReference>
<evidence type="ECO:0000256" key="2">
    <source>
        <dbReference type="ARBA" id="ARBA00006576"/>
    </source>
</evidence>
<proteinExistence type="inferred from homology"/>
<dbReference type="Pfam" id="PF00383">
    <property type="entry name" value="dCMP_cyt_deam_1"/>
    <property type="match status" value="1"/>
</dbReference>
<name>A0A2N0Z4T7_9BACI</name>
<accession>A0A2N0Z4T7</accession>
<dbReference type="GO" id="GO:0005737">
    <property type="term" value="C:cytoplasm"/>
    <property type="evidence" value="ECO:0007669"/>
    <property type="project" value="TreeGrafter"/>
</dbReference>
<dbReference type="GO" id="GO:0004132">
    <property type="term" value="F:dCMP deaminase activity"/>
    <property type="evidence" value="ECO:0007669"/>
    <property type="project" value="TreeGrafter"/>
</dbReference>
<dbReference type="NCBIfam" id="TIGR02571">
    <property type="entry name" value="ComEB"/>
    <property type="match status" value="1"/>
</dbReference>
<evidence type="ECO:0000256" key="4">
    <source>
        <dbReference type="ARBA" id="ARBA00022801"/>
    </source>
</evidence>
<keyword evidence="3" id="KW-0479">Metal-binding</keyword>
<dbReference type="InterPro" id="IPR016192">
    <property type="entry name" value="APOBEC/CMP_deaminase_Zn-bd"/>
</dbReference>
<dbReference type="EMBL" id="PISE01000013">
    <property type="protein sequence ID" value="PKG24499.1"/>
    <property type="molecule type" value="Genomic_DNA"/>
</dbReference>
<reference evidence="8 9" key="1">
    <citation type="journal article" date="2003" name="Int. J. Syst. Evol. Microbiol.">
        <title>Bacillus nealsonii sp. nov., isolated from a spacecraft-assembly facility, whose spores are gamma-radiation resistant.</title>
        <authorList>
            <person name="Venkateswaran K."/>
            <person name="Kempf M."/>
            <person name="Chen F."/>
            <person name="Satomi M."/>
            <person name="Nicholson W."/>
            <person name="Kern R."/>
        </authorList>
    </citation>
    <scope>NUCLEOTIDE SEQUENCE [LARGE SCALE GENOMIC DNA]</scope>
    <source>
        <strain evidence="8 9">FO-92</strain>
    </source>
</reference>
<protein>
    <recommendedName>
        <fullName evidence="6">ComE operon protein 2</fullName>
    </recommendedName>
</protein>
<evidence type="ECO:0000313" key="9">
    <source>
        <dbReference type="Proteomes" id="UP000233375"/>
    </source>
</evidence>